<dbReference type="PANTHER" id="PTHR13420:SF7">
    <property type="entry name" value="UPF0235 PROTEIN C15ORF40"/>
    <property type="match status" value="1"/>
</dbReference>
<dbReference type="Proteomes" id="UP000188929">
    <property type="component" value="Unassembled WGS sequence"/>
</dbReference>
<gene>
    <name evidence="3" type="ORF">BL253_07245</name>
</gene>
<accession>A0A1V2IFU7</accession>
<comment type="caution">
    <text evidence="3">The sequence shown here is derived from an EMBL/GenBank/DDBJ whole genome shotgun (WGS) entry which is preliminary data.</text>
</comment>
<sequence>MRVTIRVRPGAGRTAVGGRFAAPDGEANLVVRVAARAVDGKATEAALRALADALGLRRRDLALVQGATSRTKVVEIDAPPADEPALRARLTALREPVSP</sequence>
<protein>
    <recommendedName>
        <fullName evidence="2">UPF0235 protein BL253_07245</fullName>
    </recommendedName>
</protein>
<dbReference type="Pfam" id="PF02594">
    <property type="entry name" value="DUF167"/>
    <property type="match status" value="1"/>
</dbReference>
<keyword evidence="4" id="KW-1185">Reference proteome</keyword>
<dbReference type="SUPFAM" id="SSF69786">
    <property type="entry name" value="YggU-like"/>
    <property type="match status" value="1"/>
</dbReference>
<dbReference type="HAMAP" id="MF_00634">
    <property type="entry name" value="UPF0235"/>
    <property type="match status" value="1"/>
</dbReference>
<organism evidence="3 4">
    <name type="scientific">Pseudofrankia asymbiotica</name>
    <dbReference type="NCBI Taxonomy" id="1834516"/>
    <lineage>
        <taxon>Bacteria</taxon>
        <taxon>Bacillati</taxon>
        <taxon>Actinomycetota</taxon>
        <taxon>Actinomycetes</taxon>
        <taxon>Frankiales</taxon>
        <taxon>Frankiaceae</taxon>
        <taxon>Pseudofrankia</taxon>
    </lineage>
</organism>
<comment type="similarity">
    <text evidence="1 2">Belongs to the UPF0235 family.</text>
</comment>
<dbReference type="OrthoDB" id="5244571at2"/>
<evidence type="ECO:0000256" key="1">
    <source>
        <dbReference type="ARBA" id="ARBA00010364"/>
    </source>
</evidence>
<dbReference type="EMBL" id="MOMC01000014">
    <property type="protein sequence ID" value="ONH31925.1"/>
    <property type="molecule type" value="Genomic_DNA"/>
</dbReference>
<dbReference type="PANTHER" id="PTHR13420">
    <property type="entry name" value="UPF0235 PROTEIN C15ORF40"/>
    <property type="match status" value="1"/>
</dbReference>
<proteinExistence type="inferred from homology"/>
<evidence type="ECO:0000256" key="2">
    <source>
        <dbReference type="HAMAP-Rule" id="MF_00634"/>
    </source>
</evidence>
<dbReference type="NCBIfam" id="TIGR00251">
    <property type="entry name" value="DUF167 family protein"/>
    <property type="match status" value="1"/>
</dbReference>
<dbReference type="RefSeq" id="WP_076814739.1">
    <property type="nucleotide sequence ID" value="NZ_MOMC01000014.1"/>
</dbReference>
<dbReference type="STRING" id="1834516.BL253_07245"/>
<dbReference type="InterPro" id="IPR003746">
    <property type="entry name" value="DUF167"/>
</dbReference>
<evidence type="ECO:0000313" key="4">
    <source>
        <dbReference type="Proteomes" id="UP000188929"/>
    </source>
</evidence>
<dbReference type="AlphaFoldDB" id="A0A1V2IFU7"/>
<evidence type="ECO:0000313" key="3">
    <source>
        <dbReference type="EMBL" id="ONH31925.1"/>
    </source>
</evidence>
<reference evidence="4" key="1">
    <citation type="submission" date="2016-10" db="EMBL/GenBank/DDBJ databases">
        <title>Frankia sp. NRRL B-16386 Genome sequencing.</title>
        <authorList>
            <person name="Ghodhbane-Gtari F."/>
            <person name="Swanson E."/>
            <person name="Gueddou A."/>
            <person name="Hezbri K."/>
            <person name="Ktari K."/>
            <person name="Nouioui I."/>
            <person name="Morris K."/>
            <person name="Simpson S."/>
            <person name="Abebe-Akele F."/>
            <person name="Thomas K."/>
            <person name="Gtari M."/>
            <person name="Tisa L.S."/>
        </authorList>
    </citation>
    <scope>NUCLEOTIDE SEQUENCE [LARGE SCALE GENOMIC DNA]</scope>
    <source>
        <strain evidence="4">NRRL B-16386</strain>
    </source>
</reference>
<dbReference type="SMART" id="SM01152">
    <property type="entry name" value="DUF167"/>
    <property type="match status" value="1"/>
</dbReference>
<dbReference type="Gene3D" id="3.30.1200.10">
    <property type="entry name" value="YggU-like"/>
    <property type="match status" value="1"/>
</dbReference>
<name>A0A1V2IFU7_9ACTN</name>
<dbReference type="GO" id="GO:0005737">
    <property type="term" value="C:cytoplasm"/>
    <property type="evidence" value="ECO:0007669"/>
    <property type="project" value="TreeGrafter"/>
</dbReference>
<dbReference type="InterPro" id="IPR036591">
    <property type="entry name" value="YggU-like_sf"/>
</dbReference>